<sequence length="366" mass="42256">MRNKHFLSPIPCLHPHHQTSLLQNQIEKKKKKKKFIMDKEQEEIQFLGFFGIFKESFNIVPTWRKIFCQITLAMIIPLSFIYLAHIQISHFLFGKILQYEFVLERIPQGTPTYDKLSDMLSSEWIAFLTFKIGYFIFFLILALLSTSAVVYTIACIFTAKEISFKKVMSVVPKVWKRLIVTFVWNFIILFAYNIAVLLIFVIFIVLIPPGIISAILLILLLIAYFVGFVYISVIWHLASVISVLEESFGLNAMIKSQDLIKGKMGISMVIFIILNLCFIGIQFAFERIVVLGHGFVLRIGYGLLCLSLLSLLILVGLIIQTIIYFICKSYHHENIDKSSLADHLEVYLGEYVPLKERDVQLEQFYA</sequence>
<proteinExistence type="predicted"/>
<name>A0ACC0BII1_CATRO</name>
<protein>
    <submittedName>
        <fullName evidence="1">Uncharacterized protein</fullName>
    </submittedName>
</protein>
<comment type="caution">
    <text evidence="1">The sequence shown here is derived from an EMBL/GenBank/DDBJ whole genome shotgun (WGS) entry which is preliminary data.</text>
</comment>
<gene>
    <name evidence="1" type="ORF">M9H77_12765</name>
</gene>
<evidence type="ECO:0000313" key="2">
    <source>
        <dbReference type="Proteomes" id="UP001060085"/>
    </source>
</evidence>
<organism evidence="1 2">
    <name type="scientific">Catharanthus roseus</name>
    <name type="common">Madagascar periwinkle</name>
    <name type="synonym">Vinca rosea</name>
    <dbReference type="NCBI Taxonomy" id="4058"/>
    <lineage>
        <taxon>Eukaryota</taxon>
        <taxon>Viridiplantae</taxon>
        <taxon>Streptophyta</taxon>
        <taxon>Embryophyta</taxon>
        <taxon>Tracheophyta</taxon>
        <taxon>Spermatophyta</taxon>
        <taxon>Magnoliopsida</taxon>
        <taxon>eudicotyledons</taxon>
        <taxon>Gunneridae</taxon>
        <taxon>Pentapetalae</taxon>
        <taxon>asterids</taxon>
        <taxon>lamiids</taxon>
        <taxon>Gentianales</taxon>
        <taxon>Apocynaceae</taxon>
        <taxon>Rauvolfioideae</taxon>
        <taxon>Vinceae</taxon>
        <taxon>Catharanthinae</taxon>
        <taxon>Catharanthus</taxon>
    </lineage>
</organism>
<dbReference type="Proteomes" id="UP001060085">
    <property type="component" value="Linkage Group LG03"/>
</dbReference>
<reference evidence="2" key="1">
    <citation type="journal article" date="2023" name="Nat. Plants">
        <title>Single-cell RNA sequencing provides a high-resolution roadmap for understanding the multicellular compartmentation of specialized metabolism.</title>
        <authorList>
            <person name="Sun S."/>
            <person name="Shen X."/>
            <person name="Li Y."/>
            <person name="Li Y."/>
            <person name="Wang S."/>
            <person name="Li R."/>
            <person name="Zhang H."/>
            <person name="Shen G."/>
            <person name="Guo B."/>
            <person name="Wei J."/>
            <person name="Xu J."/>
            <person name="St-Pierre B."/>
            <person name="Chen S."/>
            <person name="Sun C."/>
        </authorList>
    </citation>
    <scope>NUCLEOTIDE SEQUENCE [LARGE SCALE GENOMIC DNA]</scope>
</reference>
<dbReference type="EMBL" id="CM044703">
    <property type="protein sequence ID" value="KAI5672401.1"/>
    <property type="molecule type" value="Genomic_DNA"/>
</dbReference>
<keyword evidence="2" id="KW-1185">Reference proteome</keyword>
<accession>A0ACC0BII1</accession>
<evidence type="ECO:0000313" key="1">
    <source>
        <dbReference type="EMBL" id="KAI5672401.1"/>
    </source>
</evidence>